<keyword evidence="1" id="KW-0812">Transmembrane</keyword>
<protein>
    <submittedName>
        <fullName evidence="2">DUF962 domain-containing protein</fullName>
    </submittedName>
</protein>
<evidence type="ECO:0000313" key="3">
    <source>
        <dbReference type="Proteomes" id="UP000297891"/>
    </source>
</evidence>
<keyword evidence="1" id="KW-1133">Transmembrane helix</keyword>
<dbReference type="EMBL" id="RQFP01000001">
    <property type="protein sequence ID" value="TGK95912.1"/>
    <property type="molecule type" value="Genomic_DNA"/>
</dbReference>
<dbReference type="RefSeq" id="WP_100789130.1">
    <property type="nucleotide sequence ID" value="NZ_NPDQ01000001.1"/>
</dbReference>
<keyword evidence="3" id="KW-1185">Reference proteome</keyword>
<organism evidence="2 3">
    <name type="scientific">Leptospira brenneri</name>
    <dbReference type="NCBI Taxonomy" id="2023182"/>
    <lineage>
        <taxon>Bacteria</taxon>
        <taxon>Pseudomonadati</taxon>
        <taxon>Spirochaetota</taxon>
        <taxon>Spirochaetia</taxon>
        <taxon>Leptospirales</taxon>
        <taxon>Leptospiraceae</taxon>
        <taxon>Leptospira</taxon>
    </lineage>
</organism>
<evidence type="ECO:0000313" key="2">
    <source>
        <dbReference type="EMBL" id="TGK95912.1"/>
    </source>
</evidence>
<dbReference type="InterPro" id="IPR009305">
    <property type="entry name" value="Mpo1-like"/>
</dbReference>
<feature type="transmembrane region" description="Helical" evidence="1">
    <location>
        <begin position="49"/>
        <end position="69"/>
    </location>
</feature>
<dbReference type="Proteomes" id="UP000297891">
    <property type="component" value="Unassembled WGS sequence"/>
</dbReference>
<keyword evidence="1" id="KW-0472">Membrane</keyword>
<reference evidence="2" key="1">
    <citation type="journal article" date="2019" name="PLoS Negl. Trop. Dis.">
        <title>Revisiting the worldwide diversity of Leptospira species in the environment.</title>
        <authorList>
            <person name="Vincent A.T."/>
            <person name="Schiettekatte O."/>
            <person name="Bourhy P."/>
            <person name="Veyrier F.J."/>
            <person name="Picardeau M."/>
        </authorList>
    </citation>
    <scope>NUCLEOTIDE SEQUENCE [LARGE SCALE GENOMIC DNA]</scope>
    <source>
        <strain evidence="2">201800277</strain>
    </source>
</reference>
<name>A0A2M9Y6C1_9LEPT</name>
<accession>A0A2M9Y6C1</accession>
<dbReference type="AlphaFoldDB" id="A0A2M9Y6C1"/>
<gene>
    <name evidence="2" type="ORF">EHQ30_04610</name>
</gene>
<dbReference type="OrthoDB" id="7356072at2"/>
<sequence length="111" mass="13042">MEKKYKTLKDFFPFYLEEHSHPFNRALHFIGSSLALGCILGFLSTGKFYILAFALVSGYFFAWIGHFFVEKNRPATFTYPFYSFISDWIMYFKMLTGRIDVEFAKIKSNKG</sequence>
<comment type="caution">
    <text evidence="2">The sequence shown here is derived from an EMBL/GenBank/DDBJ whole genome shotgun (WGS) entry which is preliminary data.</text>
</comment>
<dbReference type="PANTHER" id="PTHR34205:SF2">
    <property type="entry name" value="DUF962 DOMAIN-CONTAINING PROTEIN"/>
    <property type="match status" value="1"/>
</dbReference>
<feature type="transmembrane region" description="Helical" evidence="1">
    <location>
        <begin position="26"/>
        <end position="43"/>
    </location>
</feature>
<dbReference type="PANTHER" id="PTHR34205">
    <property type="entry name" value="TRANSMEMBRANE PROTEIN"/>
    <property type="match status" value="1"/>
</dbReference>
<dbReference type="Pfam" id="PF06127">
    <property type="entry name" value="Mpo1-like"/>
    <property type="match status" value="1"/>
</dbReference>
<proteinExistence type="predicted"/>
<evidence type="ECO:0000256" key="1">
    <source>
        <dbReference type="SAM" id="Phobius"/>
    </source>
</evidence>